<dbReference type="PANTHER" id="PTHR21485:SF3">
    <property type="entry name" value="N-ACYLNEURAMINATE CYTIDYLYLTRANSFERASE"/>
    <property type="match status" value="1"/>
</dbReference>
<comment type="caution">
    <text evidence="1">The sequence shown here is derived from an EMBL/GenBank/DDBJ whole genome shotgun (WGS) entry which is preliminary data.</text>
</comment>
<proteinExistence type="predicted"/>
<dbReference type="PANTHER" id="PTHR21485">
    <property type="entry name" value="HAD SUPERFAMILY MEMBERS CMAS AND KDSC"/>
    <property type="match status" value="1"/>
</dbReference>
<dbReference type="Proteomes" id="UP000249198">
    <property type="component" value="Unassembled WGS sequence"/>
</dbReference>
<accession>A0A2W5CXR9</accession>
<dbReference type="InterPro" id="IPR050793">
    <property type="entry name" value="CMP-NeuNAc_synthase"/>
</dbReference>
<dbReference type="AlphaFoldDB" id="A0A2W5CXR9"/>
<protein>
    <submittedName>
        <fullName evidence="1">Phosphatase</fullName>
    </submittedName>
</protein>
<dbReference type="Gene3D" id="3.40.50.1000">
    <property type="entry name" value="HAD superfamily/HAD-like"/>
    <property type="match status" value="1"/>
</dbReference>
<dbReference type="EMBL" id="QFOH01000023">
    <property type="protein sequence ID" value="PZP21947.1"/>
    <property type="molecule type" value="Genomic_DNA"/>
</dbReference>
<evidence type="ECO:0000313" key="2">
    <source>
        <dbReference type="Proteomes" id="UP000249198"/>
    </source>
</evidence>
<organism evidence="1 2">
    <name type="scientific">Pseudomonas kuykendallii</name>
    <dbReference type="NCBI Taxonomy" id="1007099"/>
    <lineage>
        <taxon>Bacteria</taxon>
        <taxon>Pseudomonadati</taxon>
        <taxon>Pseudomonadota</taxon>
        <taxon>Gammaproteobacteria</taxon>
        <taxon>Pseudomonadales</taxon>
        <taxon>Pseudomonadaceae</taxon>
        <taxon>Pseudomonas</taxon>
    </lineage>
</organism>
<dbReference type="GO" id="GO:0008781">
    <property type="term" value="F:N-acylneuraminate cytidylyltransferase activity"/>
    <property type="evidence" value="ECO:0007669"/>
    <property type="project" value="TreeGrafter"/>
</dbReference>
<gene>
    <name evidence="1" type="ORF">DI599_17240</name>
</gene>
<name>A0A2W5CXR9_9PSED</name>
<dbReference type="InterPro" id="IPR036412">
    <property type="entry name" value="HAD-like_sf"/>
</dbReference>
<dbReference type="InterPro" id="IPR023214">
    <property type="entry name" value="HAD_sf"/>
</dbReference>
<sequence>MVEGYVKAKPRIFILDVDGVMTTGHFFYSAEGKVMKVFGADDNDGLSLLKGLLNIRFVTGDKKGFSISKKRIVDDMGFDLDIVSTVRRVEWIAERYPLDTVIYMGDGIFDHYVMSKVAYSIAPANADKNAKQFASYVTERSGGDRAVAEAALHILDKFFVPFDPDNLPDAQSKLSGEWTV</sequence>
<dbReference type="Pfam" id="PF08282">
    <property type="entry name" value="Hydrolase_3"/>
    <property type="match status" value="1"/>
</dbReference>
<dbReference type="SUPFAM" id="SSF56784">
    <property type="entry name" value="HAD-like"/>
    <property type="match status" value="1"/>
</dbReference>
<reference evidence="1 2" key="1">
    <citation type="submission" date="2017-08" db="EMBL/GenBank/DDBJ databases">
        <title>Infants hospitalized years apart are colonized by the same room-sourced microbial strains.</title>
        <authorList>
            <person name="Brooks B."/>
            <person name="Olm M.R."/>
            <person name="Firek B.A."/>
            <person name="Baker R."/>
            <person name="Thomas B.C."/>
            <person name="Morowitz M.J."/>
            <person name="Banfield J.F."/>
        </authorList>
    </citation>
    <scope>NUCLEOTIDE SEQUENCE [LARGE SCALE GENOMIC DNA]</scope>
    <source>
        <strain evidence="1">S2_009_000_R2_77</strain>
    </source>
</reference>
<evidence type="ECO:0000313" key="1">
    <source>
        <dbReference type="EMBL" id="PZP21947.1"/>
    </source>
</evidence>
<dbReference type="RefSeq" id="WP_273233840.1">
    <property type="nucleotide sequence ID" value="NZ_DALYZG010000034.1"/>
</dbReference>